<sequence>MIGTILLRGGQAGQPWQVQTHNVVDAGLLCAGLPPEQALALIGRVFGLCRVAHMAASARAMGLAGHAVPDHARMQDEILQDHALALLVTLPAQLNLPPQRESLCRVLQDRQAGRAIAGELTGTNVSLAYMNAQAFEAWLATGQTENGAFLPRLLNCCRSALQGVGAAVGMAGLTPQAVQARLAHEQGQPVPAMAYDASIWPDYAHYPVMQALAEAGEVTPFARLVARLLEFLACLEGHAGGMFARVNPFLASMGAGFGVARAARGMLVHAVQVRNGLVTDYQILSPTFWHMAEGGLFRQAISRLRPGCAKLSVECVLAALNPCVPVTVGATHHA</sequence>
<comment type="caution">
    <text evidence="2">The sequence shown here is derived from an EMBL/GenBank/DDBJ whole genome shotgun (WGS) entry which is preliminary data.</text>
</comment>
<evidence type="ECO:0000313" key="2">
    <source>
        <dbReference type="EMBL" id="PAK77977.1"/>
    </source>
</evidence>
<keyword evidence="1" id="KW-0479">Metal-binding</keyword>
<keyword evidence="1" id="KW-0533">Nickel</keyword>
<keyword evidence="3" id="KW-1185">Reference proteome</keyword>
<dbReference type="EMBL" id="NCXK01000009">
    <property type="protein sequence ID" value="PAK77977.1"/>
    <property type="molecule type" value="Genomic_DNA"/>
</dbReference>
<proteinExistence type="predicted"/>
<dbReference type="Pfam" id="PF00374">
    <property type="entry name" value="NiFeSe_Hases"/>
    <property type="match status" value="1"/>
</dbReference>
<reference evidence="2 3" key="1">
    <citation type="submission" date="2017-04" db="EMBL/GenBank/DDBJ databases">
        <title>Kefir bacterial isolates.</title>
        <authorList>
            <person name="Kim Y."/>
            <person name="Blasche S."/>
            <person name="Patil K.R."/>
        </authorList>
    </citation>
    <scope>NUCLEOTIDE SEQUENCE [LARGE SCALE GENOMIC DNA]</scope>
    <source>
        <strain evidence="2 3">KR</strain>
    </source>
</reference>
<dbReference type="GO" id="GO:0016151">
    <property type="term" value="F:nickel cation binding"/>
    <property type="evidence" value="ECO:0007669"/>
    <property type="project" value="InterPro"/>
</dbReference>
<organism evidence="2 3">
    <name type="scientific">Acetobacter fabarum</name>
    <dbReference type="NCBI Taxonomy" id="483199"/>
    <lineage>
        <taxon>Bacteria</taxon>
        <taxon>Pseudomonadati</taxon>
        <taxon>Pseudomonadota</taxon>
        <taxon>Alphaproteobacteria</taxon>
        <taxon>Acetobacterales</taxon>
        <taxon>Acetobacteraceae</taxon>
        <taxon>Acetobacter</taxon>
    </lineage>
</organism>
<dbReference type="RefSeq" id="WP_095349801.1">
    <property type="nucleotide sequence ID" value="NZ_JBDNMF010000019.1"/>
</dbReference>
<gene>
    <name evidence="2" type="ORF">B8X00_08290</name>
</gene>
<dbReference type="AlphaFoldDB" id="A0A269XXF3"/>
<dbReference type="OrthoDB" id="7285245at2"/>
<evidence type="ECO:0000256" key="1">
    <source>
        <dbReference type="PIRSR" id="PIRSR601501-1"/>
    </source>
</evidence>
<dbReference type="PANTHER" id="PTHR42958:SF4">
    <property type="entry name" value="HYDROGENASE EXPRESSION_FORMATION PROTEIN HUPK"/>
    <property type="match status" value="1"/>
</dbReference>
<dbReference type="InterPro" id="IPR029014">
    <property type="entry name" value="NiFe-Hase_large"/>
</dbReference>
<protein>
    <submittedName>
        <fullName evidence="2">Uncharacterized protein</fullName>
    </submittedName>
</protein>
<dbReference type="PANTHER" id="PTHR42958">
    <property type="entry name" value="HYDROGENASE-2 LARGE CHAIN"/>
    <property type="match status" value="1"/>
</dbReference>
<name>A0A269XXF3_9PROT</name>
<feature type="binding site" evidence="1">
    <location>
        <position position="283"/>
    </location>
    <ligand>
        <name>Mg(2+)</name>
        <dbReference type="ChEBI" id="CHEBI:18420"/>
    </ligand>
</feature>
<dbReference type="Proteomes" id="UP000216151">
    <property type="component" value="Unassembled WGS sequence"/>
</dbReference>
<dbReference type="Gene3D" id="1.10.645.10">
    <property type="entry name" value="Cytochrome-c3 Hydrogenase, chain B"/>
    <property type="match status" value="2"/>
</dbReference>
<keyword evidence="1" id="KW-0460">Magnesium</keyword>
<feature type="binding site" evidence="1">
    <location>
        <position position="323"/>
    </location>
    <ligand>
        <name>Ni(2+)</name>
        <dbReference type="ChEBI" id="CHEBI:49786"/>
    </ligand>
</feature>
<dbReference type="InterPro" id="IPR001501">
    <property type="entry name" value="Ni-dep_hyd_lsu"/>
</dbReference>
<comment type="cofactor">
    <cofactor evidence="1">
        <name>Ni(2+)</name>
        <dbReference type="ChEBI" id="CHEBI:49786"/>
    </cofactor>
</comment>
<dbReference type="SUPFAM" id="SSF56762">
    <property type="entry name" value="HydB/Nqo4-like"/>
    <property type="match status" value="1"/>
</dbReference>
<evidence type="ECO:0000313" key="3">
    <source>
        <dbReference type="Proteomes" id="UP000216151"/>
    </source>
</evidence>
<dbReference type="InterPro" id="IPR050867">
    <property type="entry name" value="NiFe/NiFeSe_hydrgnase_LSU"/>
</dbReference>
<accession>A0A269XXF3</accession>